<proteinExistence type="inferred from homology"/>
<dbReference type="AlphaFoldDB" id="A0A365GZ74"/>
<gene>
    <name evidence="4" type="ORF">DPM19_27045</name>
</gene>
<name>A0A365GZ74_9ACTN</name>
<dbReference type="InterPro" id="IPR023188">
    <property type="entry name" value="DPS_DNA-bd_CS"/>
</dbReference>
<dbReference type="PIRSF" id="PIRSF005900">
    <property type="entry name" value="Dps"/>
    <property type="match status" value="1"/>
</dbReference>
<dbReference type="InterPro" id="IPR012347">
    <property type="entry name" value="Ferritin-like"/>
</dbReference>
<dbReference type="PANTHER" id="PTHR42932:SF2">
    <property type="entry name" value="DNA PROTECTION DURING STARVATION PROTEIN 1"/>
    <property type="match status" value="1"/>
</dbReference>
<keyword evidence="5" id="KW-1185">Reference proteome</keyword>
<sequence length="155" mass="17357">MATVKSPLSDDALKVTGDALQRSLIDLIDLALVSKQAHWNITGRNFKSVHEQLDEVVAFARKYQDRVAERAVAIGLNPDGRARTLADRTALPQLELGYLADDKVVSALSDVLGQLIARFRERVESTEKPDPVTQDLLIDITAKLEKHRWMFTVQH</sequence>
<feature type="domain" description="Ferritin/DPS" evidence="3">
    <location>
        <begin position="18"/>
        <end position="152"/>
    </location>
</feature>
<organism evidence="4 5">
    <name type="scientific">Actinomadura craniellae</name>
    <dbReference type="NCBI Taxonomy" id="2231787"/>
    <lineage>
        <taxon>Bacteria</taxon>
        <taxon>Bacillati</taxon>
        <taxon>Actinomycetota</taxon>
        <taxon>Actinomycetes</taxon>
        <taxon>Streptosporangiales</taxon>
        <taxon>Thermomonosporaceae</taxon>
        <taxon>Actinomadura</taxon>
    </lineage>
</organism>
<evidence type="ECO:0000259" key="3">
    <source>
        <dbReference type="Pfam" id="PF00210"/>
    </source>
</evidence>
<dbReference type="GO" id="GO:0008199">
    <property type="term" value="F:ferric iron binding"/>
    <property type="evidence" value="ECO:0007669"/>
    <property type="project" value="InterPro"/>
</dbReference>
<dbReference type="GO" id="GO:0016722">
    <property type="term" value="F:oxidoreductase activity, acting on metal ions"/>
    <property type="evidence" value="ECO:0007669"/>
    <property type="project" value="InterPro"/>
</dbReference>
<dbReference type="Gene3D" id="1.20.1260.10">
    <property type="match status" value="1"/>
</dbReference>
<dbReference type="SUPFAM" id="SSF47240">
    <property type="entry name" value="Ferritin-like"/>
    <property type="match status" value="1"/>
</dbReference>
<reference evidence="4 5" key="1">
    <citation type="submission" date="2018-06" db="EMBL/GenBank/DDBJ databases">
        <title>Actinomadura craniellae sp. nov. isolated from marine sponge Craniella sp.</title>
        <authorList>
            <person name="Li L."/>
            <person name="Xu Q.H."/>
            <person name="Lin H.W."/>
            <person name="Lu Y.H."/>
        </authorList>
    </citation>
    <scope>NUCLEOTIDE SEQUENCE [LARGE SCALE GENOMIC DNA]</scope>
    <source>
        <strain evidence="4 5">LHW63021</strain>
    </source>
</reference>
<dbReference type="Pfam" id="PF00210">
    <property type="entry name" value="Ferritin"/>
    <property type="match status" value="1"/>
</dbReference>
<dbReference type="PANTHER" id="PTHR42932">
    <property type="entry name" value="GENERAL STRESS PROTEIN 20U"/>
    <property type="match status" value="1"/>
</dbReference>
<evidence type="ECO:0000313" key="4">
    <source>
        <dbReference type="EMBL" id="RAY12122.1"/>
    </source>
</evidence>
<dbReference type="PROSITE" id="PS00818">
    <property type="entry name" value="DPS_1"/>
    <property type="match status" value="1"/>
</dbReference>
<protein>
    <submittedName>
        <fullName evidence="4">DNA starvation/stationary phase protection protein</fullName>
    </submittedName>
</protein>
<evidence type="ECO:0000313" key="5">
    <source>
        <dbReference type="Proteomes" id="UP000251891"/>
    </source>
</evidence>
<dbReference type="PRINTS" id="PR01346">
    <property type="entry name" value="HELNAPAPROT"/>
</dbReference>
<dbReference type="Proteomes" id="UP000251891">
    <property type="component" value="Unassembled WGS sequence"/>
</dbReference>
<dbReference type="InterPro" id="IPR009078">
    <property type="entry name" value="Ferritin-like_SF"/>
</dbReference>
<comment type="caution">
    <text evidence="4">The sequence shown here is derived from an EMBL/GenBank/DDBJ whole genome shotgun (WGS) entry which is preliminary data.</text>
</comment>
<comment type="similarity">
    <text evidence="1 2">Belongs to the Dps family.</text>
</comment>
<dbReference type="CDD" id="cd01043">
    <property type="entry name" value="DPS"/>
    <property type="match status" value="1"/>
</dbReference>
<evidence type="ECO:0000256" key="2">
    <source>
        <dbReference type="RuleBase" id="RU003875"/>
    </source>
</evidence>
<dbReference type="InterPro" id="IPR008331">
    <property type="entry name" value="Ferritin_DPS_dom"/>
</dbReference>
<dbReference type="InterPro" id="IPR002177">
    <property type="entry name" value="DPS_DNA-bd"/>
</dbReference>
<dbReference type="OrthoDB" id="9797687at2"/>
<dbReference type="EMBL" id="QLYX01000015">
    <property type="protein sequence ID" value="RAY12122.1"/>
    <property type="molecule type" value="Genomic_DNA"/>
</dbReference>
<accession>A0A365GZ74</accession>
<evidence type="ECO:0000256" key="1">
    <source>
        <dbReference type="ARBA" id="ARBA00009497"/>
    </source>
</evidence>